<gene>
    <name evidence="2" type="ORF">GCM10009827_065500</name>
</gene>
<keyword evidence="1" id="KW-0812">Transmembrane</keyword>
<accession>A0ABN2BDD3</accession>
<protein>
    <recommendedName>
        <fullName evidence="4">DUF58 domain-containing protein</fullName>
    </recommendedName>
</protein>
<evidence type="ECO:0000313" key="3">
    <source>
        <dbReference type="Proteomes" id="UP001501470"/>
    </source>
</evidence>
<reference evidence="2 3" key="1">
    <citation type="journal article" date="2019" name="Int. J. Syst. Evol. Microbiol.">
        <title>The Global Catalogue of Microorganisms (GCM) 10K type strain sequencing project: providing services to taxonomists for standard genome sequencing and annotation.</title>
        <authorList>
            <consortium name="The Broad Institute Genomics Platform"/>
            <consortium name="The Broad Institute Genome Sequencing Center for Infectious Disease"/>
            <person name="Wu L."/>
            <person name="Ma J."/>
        </authorList>
    </citation>
    <scope>NUCLEOTIDE SEQUENCE [LARGE SCALE GENOMIC DNA]</scope>
    <source>
        <strain evidence="2 3">JCM 15933</strain>
    </source>
</reference>
<dbReference type="Proteomes" id="UP001501470">
    <property type="component" value="Unassembled WGS sequence"/>
</dbReference>
<evidence type="ECO:0000313" key="2">
    <source>
        <dbReference type="EMBL" id="GAA1537554.1"/>
    </source>
</evidence>
<organism evidence="2 3">
    <name type="scientific">Dactylosporangium maewongense</name>
    <dbReference type="NCBI Taxonomy" id="634393"/>
    <lineage>
        <taxon>Bacteria</taxon>
        <taxon>Bacillati</taxon>
        <taxon>Actinomycetota</taxon>
        <taxon>Actinomycetes</taxon>
        <taxon>Micromonosporales</taxon>
        <taxon>Micromonosporaceae</taxon>
        <taxon>Dactylosporangium</taxon>
    </lineage>
</organism>
<keyword evidence="1" id="KW-0472">Membrane</keyword>
<keyword evidence="1" id="KW-1133">Transmembrane helix</keyword>
<name>A0ABN2BDD3_9ACTN</name>
<evidence type="ECO:0000256" key="1">
    <source>
        <dbReference type="SAM" id="Phobius"/>
    </source>
</evidence>
<evidence type="ECO:0008006" key="4">
    <source>
        <dbReference type="Google" id="ProtNLM"/>
    </source>
</evidence>
<feature type="transmembrane region" description="Helical" evidence="1">
    <location>
        <begin position="12"/>
        <end position="36"/>
    </location>
</feature>
<dbReference type="RefSeq" id="WP_344506169.1">
    <property type="nucleotide sequence ID" value="NZ_BAAAQD010000014.1"/>
</dbReference>
<feature type="transmembrane region" description="Helical" evidence="1">
    <location>
        <begin position="188"/>
        <end position="208"/>
    </location>
</feature>
<sequence length="322" mass="33895">MSLALNLLDGPAFNGLTIALTVASLVLAVISARLGYSALLPPKRRIAVRFGTPAAFLRAGSLTVQHGGTPVADPFVVWVSVRNTGRHDIPREQFSAGSPITLDLTVPVVEVVNLDPASAGLEATGGGTSVRVAPGLLRRRAAVQLQVLTDGEPALHRHNLSSPLVDTALVWEAVEDIPERSARDARRAMLAALTACVVGVIASVSLISGTRPLQEETRELAAATAELRRELDTKPELRVTPSTAARDSDVHVHVWGLRPGAHLLVRIGVLTVEQGRADANGEFDVVATVKDGPADRTVAVVNVVAQEYVTHRAAIGSLIVVG</sequence>
<proteinExistence type="predicted"/>
<dbReference type="EMBL" id="BAAAQD010000014">
    <property type="protein sequence ID" value="GAA1537554.1"/>
    <property type="molecule type" value="Genomic_DNA"/>
</dbReference>
<comment type="caution">
    <text evidence="2">The sequence shown here is derived from an EMBL/GenBank/DDBJ whole genome shotgun (WGS) entry which is preliminary data.</text>
</comment>
<keyword evidence="3" id="KW-1185">Reference proteome</keyword>